<comment type="caution">
    <text evidence="4">The sequence shown here is derived from an EMBL/GenBank/DDBJ whole genome shotgun (WGS) entry which is preliminary data.</text>
</comment>
<dbReference type="RefSeq" id="WP_052551392.1">
    <property type="nucleotide sequence ID" value="NZ_JMCC02000050.1"/>
</dbReference>
<accession>A0A0C1ZD19</accession>
<dbReference type="PANTHER" id="PTHR43667:SF2">
    <property type="entry name" value="FATTY ACID C-METHYL TRANSFERASE"/>
    <property type="match status" value="1"/>
</dbReference>
<dbReference type="GO" id="GO:0008168">
    <property type="term" value="F:methyltransferase activity"/>
    <property type="evidence" value="ECO:0007669"/>
    <property type="project" value="UniProtKB-KW"/>
</dbReference>
<dbReference type="Proteomes" id="UP000031599">
    <property type="component" value="Unassembled WGS sequence"/>
</dbReference>
<dbReference type="InterPro" id="IPR050723">
    <property type="entry name" value="CFA/CMAS"/>
</dbReference>
<keyword evidence="4" id="KW-0808">Transferase</keyword>
<feature type="domain" description="Methyltransferase regulatory" evidence="1">
    <location>
        <begin position="216"/>
        <end position="298"/>
    </location>
</feature>
<dbReference type="InterPro" id="IPR018773">
    <property type="entry name" value="MeTrfase_reg_dom_prd"/>
</dbReference>
<name>A0A0C1ZD19_9BACT</name>
<sequence length="522" mass="57901">MPDSYDSVPYTSYAYPYTHPDLLCVLGRLFGLTPAAPTRCRVLELGCASGGNLIPMAEQLPESTFVGIDRSRVQIDRGRALVGELGLTNIELQQGDIMALDAQTLGSFDYVICHGVFAWVARPVQDRILALTAALLRPRGLAFISYNVYPGWHMREMVRRMMLFHLRRFQGPQKQVEQARALVDFVASSAKHAAAPDDPYMLLLERELATIEAMPDAYLFHEHLERDNSPLYFHEFIDRLGQLPLRYLCDSDLHLMVDRDMPEEVRETLARIATDQVSMEQYLDFVRNRQFRTSVVCRSESAPQRRLQPARAQSLRFCMDGGTSEAAPSLAPDVSVGFASSTGARLSSPASLTKAALIELGERWPASLAFDELLAAASARVQAAGFTVEPDRERLAADLIECLLRKAVTARIDEPPLTTKIPDKPRVSAFNRIMAAREGWLATHHHSRFELPAPLAELVPLLDGTRDRGQLIAEIAGLVRTEQLSIRTKAGATLEPGPQLDGACASFLDEQLAKLVKLPALM</sequence>
<proteinExistence type="predicted"/>
<dbReference type="InterPro" id="IPR029063">
    <property type="entry name" value="SAM-dependent_MTases_sf"/>
</dbReference>
<evidence type="ECO:0000259" key="3">
    <source>
        <dbReference type="Pfam" id="PF21782"/>
    </source>
</evidence>
<dbReference type="Gene3D" id="3.40.50.150">
    <property type="entry name" value="Vaccinia Virus protein VP39"/>
    <property type="match status" value="1"/>
</dbReference>
<dbReference type="GO" id="GO:0032259">
    <property type="term" value="P:methylation"/>
    <property type="evidence" value="ECO:0007669"/>
    <property type="project" value="UniProtKB-KW"/>
</dbReference>
<evidence type="ECO:0000313" key="5">
    <source>
        <dbReference type="Proteomes" id="UP000031599"/>
    </source>
</evidence>
<evidence type="ECO:0000259" key="1">
    <source>
        <dbReference type="Pfam" id="PF10119"/>
    </source>
</evidence>
<dbReference type="EMBL" id="JMCC02000050">
    <property type="protein sequence ID" value="KIG15594.1"/>
    <property type="molecule type" value="Genomic_DNA"/>
</dbReference>
<evidence type="ECO:0000313" key="4">
    <source>
        <dbReference type="EMBL" id="KIG15594.1"/>
    </source>
</evidence>
<evidence type="ECO:0000259" key="2">
    <source>
        <dbReference type="Pfam" id="PF13847"/>
    </source>
</evidence>
<dbReference type="Pfam" id="PF21782">
    <property type="entry name" value="WHD_PKMT"/>
    <property type="match status" value="1"/>
</dbReference>
<dbReference type="Pfam" id="PF10119">
    <property type="entry name" value="MethyTransf_Reg"/>
    <property type="match status" value="1"/>
</dbReference>
<dbReference type="InterPro" id="IPR025714">
    <property type="entry name" value="Methyltranfer_dom"/>
</dbReference>
<dbReference type="SUPFAM" id="SSF53335">
    <property type="entry name" value="S-adenosyl-L-methionine-dependent methyltransferases"/>
    <property type="match status" value="1"/>
</dbReference>
<feature type="domain" description="PKMT C-terminal winged helix" evidence="3">
    <location>
        <begin position="423"/>
        <end position="516"/>
    </location>
</feature>
<dbReference type="CDD" id="cd02440">
    <property type="entry name" value="AdoMet_MTases"/>
    <property type="match status" value="1"/>
</dbReference>
<dbReference type="AlphaFoldDB" id="A0A0C1ZD19"/>
<feature type="domain" description="Methyltransferase" evidence="2">
    <location>
        <begin position="40"/>
        <end position="148"/>
    </location>
</feature>
<keyword evidence="4" id="KW-0489">Methyltransferase</keyword>
<organism evidence="4 5">
    <name type="scientific">Enhygromyxa salina</name>
    <dbReference type="NCBI Taxonomy" id="215803"/>
    <lineage>
        <taxon>Bacteria</taxon>
        <taxon>Pseudomonadati</taxon>
        <taxon>Myxococcota</taxon>
        <taxon>Polyangia</taxon>
        <taxon>Nannocystales</taxon>
        <taxon>Nannocystaceae</taxon>
        <taxon>Enhygromyxa</taxon>
    </lineage>
</organism>
<dbReference type="Pfam" id="PF13847">
    <property type="entry name" value="Methyltransf_31"/>
    <property type="match status" value="1"/>
</dbReference>
<reference evidence="4 5" key="1">
    <citation type="submission" date="2014-12" db="EMBL/GenBank/DDBJ databases">
        <title>Genome assembly of Enhygromyxa salina DSM 15201.</title>
        <authorList>
            <person name="Sharma G."/>
            <person name="Subramanian S."/>
        </authorList>
    </citation>
    <scope>NUCLEOTIDE SEQUENCE [LARGE SCALE GENOMIC DNA]</scope>
    <source>
        <strain evidence="4 5">DSM 15201</strain>
    </source>
</reference>
<protein>
    <submittedName>
        <fullName evidence="4">Methyltransferase</fullName>
    </submittedName>
</protein>
<gene>
    <name evidence="4" type="ORF">DB30_05468</name>
</gene>
<dbReference type="PANTHER" id="PTHR43667">
    <property type="entry name" value="CYCLOPROPANE-FATTY-ACYL-PHOSPHOLIPID SYNTHASE"/>
    <property type="match status" value="1"/>
</dbReference>
<dbReference type="InterPro" id="IPR048976">
    <property type="entry name" value="WHD_PKMT"/>
</dbReference>